<organism evidence="2 3">
    <name type="scientific">Roseburia yibonii</name>
    <dbReference type="NCBI Taxonomy" id="2763063"/>
    <lineage>
        <taxon>Bacteria</taxon>
        <taxon>Bacillati</taxon>
        <taxon>Bacillota</taxon>
        <taxon>Clostridia</taxon>
        <taxon>Lachnospirales</taxon>
        <taxon>Lachnospiraceae</taxon>
        <taxon>Roseburia</taxon>
    </lineage>
</organism>
<keyword evidence="3" id="KW-1185">Reference proteome</keyword>
<feature type="domain" description="DUF1540" evidence="1">
    <location>
        <begin position="63"/>
        <end position="103"/>
    </location>
</feature>
<evidence type="ECO:0000259" key="1">
    <source>
        <dbReference type="Pfam" id="PF07561"/>
    </source>
</evidence>
<dbReference type="Proteomes" id="UP000621540">
    <property type="component" value="Unassembled WGS sequence"/>
</dbReference>
<dbReference type="EMBL" id="JACOQH010000004">
    <property type="protein sequence ID" value="MBC5753782.1"/>
    <property type="molecule type" value="Genomic_DNA"/>
</dbReference>
<dbReference type="RefSeq" id="WP_147618573.1">
    <property type="nucleotide sequence ID" value="NZ_JACOQH010000004.1"/>
</dbReference>
<accession>A0ABR7IA48</accession>
<feature type="domain" description="DUF1540" evidence="1">
    <location>
        <begin position="5"/>
        <end position="42"/>
    </location>
</feature>
<evidence type="ECO:0000313" key="2">
    <source>
        <dbReference type="EMBL" id="MBC5753782.1"/>
    </source>
</evidence>
<protein>
    <submittedName>
        <fullName evidence="2">DUF1540 domain-containing protein</fullName>
    </submittedName>
</protein>
<proteinExistence type="predicted"/>
<evidence type="ECO:0000313" key="3">
    <source>
        <dbReference type="Proteomes" id="UP000621540"/>
    </source>
</evidence>
<dbReference type="Pfam" id="PF07561">
    <property type="entry name" value="DUF1540"/>
    <property type="match status" value="2"/>
</dbReference>
<dbReference type="InterPro" id="IPR011437">
    <property type="entry name" value="DUF1540"/>
</dbReference>
<comment type="caution">
    <text evidence="2">The sequence shown here is derived from an EMBL/GenBank/DDBJ whole genome shotgun (WGS) entry which is preliminary data.</text>
</comment>
<gene>
    <name evidence="2" type="ORF">H8Z76_07030</name>
</gene>
<sequence>MTKLNCSVINCVYNADRYCGKGDILVDGQAAMSSDETCCSSFKERKDGATNSCSCSPKEEIKVGCRAKHCKFNDVDSCMCTAEHIGIAGGKACQCTDTECASFCCE</sequence>
<name>A0ABR7IA48_9FIRM</name>
<reference evidence="2 3" key="1">
    <citation type="submission" date="2020-08" db="EMBL/GenBank/DDBJ databases">
        <title>Genome public.</title>
        <authorList>
            <person name="Liu C."/>
            <person name="Sun Q."/>
        </authorList>
    </citation>
    <scope>NUCLEOTIDE SEQUENCE [LARGE SCALE GENOMIC DNA]</scope>
    <source>
        <strain evidence="2 3">BX0805</strain>
    </source>
</reference>